<organism evidence="2 3">
    <name type="scientific">Portunus trituberculatus</name>
    <name type="common">Swimming crab</name>
    <name type="synonym">Neptunus trituberculatus</name>
    <dbReference type="NCBI Taxonomy" id="210409"/>
    <lineage>
        <taxon>Eukaryota</taxon>
        <taxon>Metazoa</taxon>
        <taxon>Ecdysozoa</taxon>
        <taxon>Arthropoda</taxon>
        <taxon>Crustacea</taxon>
        <taxon>Multicrustacea</taxon>
        <taxon>Malacostraca</taxon>
        <taxon>Eumalacostraca</taxon>
        <taxon>Eucarida</taxon>
        <taxon>Decapoda</taxon>
        <taxon>Pleocyemata</taxon>
        <taxon>Brachyura</taxon>
        <taxon>Eubrachyura</taxon>
        <taxon>Portunoidea</taxon>
        <taxon>Portunidae</taxon>
        <taxon>Portuninae</taxon>
        <taxon>Portunus</taxon>
    </lineage>
</organism>
<protein>
    <submittedName>
        <fullName evidence="2">Uncharacterized protein</fullName>
    </submittedName>
</protein>
<feature type="compositionally biased region" description="Low complexity" evidence="1">
    <location>
        <begin position="90"/>
        <end position="101"/>
    </location>
</feature>
<dbReference type="AlphaFoldDB" id="A0A5B7E9H4"/>
<evidence type="ECO:0000256" key="1">
    <source>
        <dbReference type="SAM" id="MobiDB-lite"/>
    </source>
</evidence>
<reference evidence="2 3" key="1">
    <citation type="submission" date="2019-05" db="EMBL/GenBank/DDBJ databases">
        <title>Another draft genome of Portunus trituberculatus and its Hox gene families provides insights of decapod evolution.</title>
        <authorList>
            <person name="Jeong J.-H."/>
            <person name="Song I."/>
            <person name="Kim S."/>
            <person name="Choi T."/>
            <person name="Kim D."/>
            <person name="Ryu S."/>
            <person name="Kim W."/>
        </authorList>
    </citation>
    <scope>NUCLEOTIDE SEQUENCE [LARGE SCALE GENOMIC DNA]</scope>
    <source>
        <tissue evidence="2">Muscle</tissue>
    </source>
</reference>
<dbReference type="OrthoDB" id="6377941at2759"/>
<feature type="compositionally biased region" description="Basic and acidic residues" evidence="1">
    <location>
        <begin position="214"/>
        <end position="272"/>
    </location>
</feature>
<gene>
    <name evidence="2" type="ORF">E2C01_023599</name>
</gene>
<comment type="caution">
    <text evidence="2">The sequence shown here is derived from an EMBL/GenBank/DDBJ whole genome shotgun (WGS) entry which is preliminary data.</text>
</comment>
<feature type="region of interest" description="Disordered" evidence="1">
    <location>
        <begin position="76"/>
        <end position="314"/>
    </location>
</feature>
<dbReference type="Proteomes" id="UP000324222">
    <property type="component" value="Unassembled WGS sequence"/>
</dbReference>
<proteinExistence type="predicted"/>
<feature type="compositionally biased region" description="Polar residues" evidence="1">
    <location>
        <begin position="49"/>
        <end position="60"/>
    </location>
</feature>
<sequence>MHQILHSSIILIPRHDEWPDEYGRGATGSSSRAAEWGEEPHDWVDDRVVSSSLHQDQWSQHSRRSYRDEWAAREADWVDHGPPPYPSSRELLPSASQSLSLSRERSQQPPVGRRSRREAVEQSLEPPGHRHIDEEPMEASLLHTRGGDMTSPPPSDQDQTHMSGNDGELWEYDPAKGSWVRRAADAAPSMASERDLLLKKDKSTADIVPEEGVVEDRKRGLSEDRKRGPSEDRKRGPSEDRKRAGPLEDRKHSGVAEEERTSEEPETKRQRTESPSPALSQPLKEEVAKAGAVVTTTEAAQAPPPGPALAQTPATPTVPVLEEKDTFSDISDDVDDILNQEELDPRFFNNVRATSCSEMASMNAWRDSDKVAIRLL</sequence>
<accession>A0A5B7E9H4</accession>
<feature type="compositionally biased region" description="Basic and acidic residues" evidence="1">
    <location>
        <begin position="192"/>
        <end position="204"/>
    </location>
</feature>
<dbReference type="EMBL" id="VSRR010002234">
    <property type="protein sequence ID" value="MPC30338.1"/>
    <property type="molecule type" value="Genomic_DNA"/>
</dbReference>
<feature type="compositionally biased region" description="Low complexity" evidence="1">
    <location>
        <begin position="289"/>
        <end position="301"/>
    </location>
</feature>
<feature type="region of interest" description="Disordered" evidence="1">
    <location>
        <begin position="47"/>
        <end position="66"/>
    </location>
</feature>
<evidence type="ECO:0000313" key="3">
    <source>
        <dbReference type="Proteomes" id="UP000324222"/>
    </source>
</evidence>
<feature type="region of interest" description="Disordered" evidence="1">
    <location>
        <begin position="18"/>
        <end position="38"/>
    </location>
</feature>
<evidence type="ECO:0000313" key="2">
    <source>
        <dbReference type="EMBL" id="MPC30338.1"/>
    </source>
</evidence>
<keyword evidence="3" id="KW-1185">Reference proteome</keyword>
<name>A0A5B7E9H4_PORTR</name>